<accession>A0A9Q7F040</accession>
<dbReference type="InterPro" id="IPR002109">
    <property type="entry name" value="Glutaredoxin"/>
</dbReference>
<reference evidence="3" key="1">
    <citation type="submission" date="2021-04" db="EMBL/GenBank/DDBJ databases">
        <title>A novel Synergistetes isolate from a pyrite-forming mixed culture.</title>
        <authorList>
            <person name="Bunk B."/>
            <person name="Sproer C."/>
            <person name="Spring S."/>
            <person name="Pester M."/>
        </authorList>
    </citation>
    <scope>NUCLEOTIDE SEQUENCE [LARGE SCALE GENOMIC DNA]</scope>
    <source>
        <strain evidence="3">J.5.4.2-T.3.5.2</strain>
    </source>
</reference>
<dbReference type="AlphaFoldDB" id="A0A9Q7F040"/>
<evidence type="ECO:0000313" key="3">
    <source>
        <dbReference type="Proteomes" id="UP000671879"/>
    </source>
</evidence>
<dbReference type="SUPFAM" id="SSF52833">
    <property type="entry name" value="Thioredoxin-like"/>
    <property type="match status" value="1"/>
</dbReference>
<protein>
    <submittedName>
        <fullName evidence="2">NrdH-redoxin</fullName>
    </submittedName>
</protein>
<gene>
    <name evidence="2" type="ORF">KAR29_02400</name>
</gene>
<dbReference type="InterPro" id="IPR036249">
    <property type="entry name" value="Thioredoxin-like_sf"/>
</dbReference>
<evidence type="ECO:0000313" key="2">
    <source>
        <dbReference type="EMBL" id="QTX32802.1"/>
    </source>
</evidence>
<dbReference type="KEGG" id="aram:KAR29_02400"/>
<dbReference type="Proteomes" id="UP000671879">
    <property type="component" value="Chromosome"/>
</dbReference>
<dbReference type="EMBL" id="CP072943">
    <property type="protein sequence ID" value="QTX32802.1"/>
    <property type="molecule type" value="Genomic_DNA"/>
</dbReference>
<name>A0A9Q7F040_9BACT</name>
<dbReference type="PANTHER" id="PTHR34386">
    <property type="entry name" value="GLUTAREDOXIN"/>
    <property type="match status" value="1"/>
</dbReference>
<dbReference type="RefSeq" id="WP_274374058.1">
    <property type="nucleotide sequence ID" value="NZ_CP072943.1"/>
</dbReference>
<dbReference type="PROSITE" id="PS51354">
    <property type="entry name" value="GLUTAREDOXIN_2"/>
    <property type="match status" value="1"/>
</dbReference>
<organism evidence="2 3">
    <name type="scientific">Aminithiophilus ramosus</name>
    <dbReference type="NCBI Taxonomy" id="3029084"/>
    <lineage>
        <taxon>Bacteria</taxon>
        <taxon>Thermotogati</taxon>
        <taxon>Synergistota</taxon>
        <taxon>Synergistia</taxon>
        <taxon>Synergistales</taxon>
        <taxon>Aminithiophilaceae</taxon>
        <taxon>Aminithiophilus</taxon>
    </lineage>
</organism>
<dbReference type="PANTHER" id="PTHR34386:SF1">
    <property type="entry name" value="GLUTAREDOXIN-LIKE PROTEIN NRDH"/>
    <property type="match status" value="1"/>
</dbReference>
<proteinExistence type="predicted"/>
<evidence type="ECO:0000259" key="1">
    <source>
        <dbReference type="Pfam" id="PF00462"/>
    </source>
</evidence>
<dbReference type="Pfam" id="PF00462">
    <property type="entry name" value="Glutaredoxin"/>
    <property type="match status" value="1"/>
</dbReference>
<dbReference type="CDD" id="cd02976">
    <property type="entry name" value="NrdH"/>
    <property type="match status" value="1"/>
</dbReference>
<dbReference type="GO" id="GO:0009055">
    <property type="term" value="F:electron transfer activity"/>
    <property type="evidence" value="ECO:0007669"/>
    <property type="project" value="TreeGrafter"/>
</dbReference>
<sequence>MTVKAVVYVTSTCPWCHRLQDYLTRRGVSYEAIDVGSGADKIEEVRRISGQMGVPVTVLEEHVIVGFDRDAIDEALASCGFEG</sequence>
<dbReference type="Gene3D" id="3.40.30.10">
    <property type="entry name" value="Glutaredoxin"/>
    <property type="match status" value="1"/>
</dbReference>
<feature type="domain" description="Glutaredoxin" evidence="1">
    <location>
        <begin position="6"/>
        <end position="62"/>
    </location>
</feature>
<dbReference type="InterPro" id="IPR051548">
    <property type="entry name" value="Grx-like_ET"/>
</dbReference>
<dbReference type="GO" id="GO:0045454">
    <property type="term" value="P:cell redox homeostasis"/>
    <property type="evidence" value="ECO:0007669"/>
    <property type="project" value="TreeGrafter"/>
</dbReference>
<keyword evidence="3" id="KW-1185">Reference proteome</keyword>